<reference evidence="1 2" key="1">
    <citation type="journal article" date="2018" name="Sci. Rep.">
        <title>Genomic signatures of local adaptation to the degree of environmental predictability in rotifers.</title>
        <authorList>
            <person name="Franch-Gras L."/>
            <person name="Hahn C."/>
            <person name="Garcia-Roger E.M."/>
            <person name="Carmona M.J."/>
            <person name="Serra M."/>
            <person name="Gomez A."/>
        </authorList>
    </citation>
    <scope>NUCLEOTIDE SEQUENCE [LARGE SCALE GENOMIC DNA]</scope>
    <source>
        <strain evidence="1">HYR1</strain>
    </source>
</reference>
<sequence>MYYNKLAKIIKNSFYPDTFNFKVSIKGIAKCNTNLTMSKENNHIFLHLNKNNKDYANIFKHKI</sequence>
<keyword evidence="2" id="KW-1185">Reference proteome</keyword>
<proteinExistence type="predicted"/>
<protein>
    <submittedName>
        <fullName evidence="1">Uncharacterized protein</fullName>
    </submittedName>
</protein>
<dbReference type="AlphaFoldDB" id="A0A3M7PWA0"/>
<accession>A0A3M7PWA0</accession>
<evidence type="ECO:0000313" key="1">
    <source>
        <dbReference type="EMBL" id="RNA03340.1"/>
    </source>
</evidence>
<gene>
    <name evidence="1" type="ORF">BpHYR1_051353</name>
</gene>
<comment type="caution">
    <text evidence="1">The sequence shown here is derived from an EMBL/GenBank/DDBJ whole genome shotgun (WGS) entry which is preliminary data.</text>
</comment>
<organism evidence="1 2">
    <name type="scientific">Brachionus plicatilis</name>
    <name type="common">Marine rotifer</name>
    <name type="synonym">Brachionus muelleri</name>
    <dbReference type="NCBI Taxonomy" id="10195"/>
    <lineage>
        <taxon>Eukaryota</taxon>
        <taxon>Metazoa</taxon>
        <taxon>Spiralia</taxon>
        <taxon>Gnathifera</taxon>
        <taxon>Rotifera</taxon>
        <taxon>Eurotatoria</taxon>
        <taxon>Monogononta</taxon>
        <taxon>Pseudotrocha</taxon>
        <taxon>Ploima</taxon>
        <taxon>Brachionidae</taxon>
        <taxon>Brachionus</taxon>
    </lineage>
</organism>
<dbReference type="Proteomes" id="UP000276133">
    <property type="component" value="Unassembled WGS sequence"/>
</dbReference>
<name>A0A3M7PWA0_BRAPC</name>
<evidence type="ECO:0000313" key="2">
    <source>
        <dbReference type="Proteomes" id="UP000276133"/>
    </source>
</evidence>
<dbReference type="EMBL" id="REGN01008532">
    <property type="protein sequence ID" value="RNA03340.1"/>
    <property type="molecule type" value="Genomic_DNA"/>
</dbReference>